<feature type="region of interest" description="Disordered" evidence="1">
    <location>
        <begin position="623"/>
        <end position="645"/>
    </location>
</feature>
<evidence type="ECO:0000259" key="2">
    <source>
        <dbReference type="Pfam" id="PF13952"/>
    </source>
</evidence>
<dbReference type="PANTHER" id="PTHR48258:SF13">
    <property type="match status" value="1"/>
</dbReference>
<accession>A0A803NDN4</accession>
<evidence type="ECO:0008006" key="6">
    <source>
        <dbReference type="Google" id="ProtNLM"/>
    </source>
</evidence>
<name>A0A803NDN4_CHEQI</name>
<reference evidence="4" key="2">
    <citation type="submission" date="2021-03" db="UniProtKB">
        <authorList>
            <consortium name="EnsemblPlants"/>
        </authorList>
    </citation>
    <scope>IDENTIFICATION</scope>
</reference>
<dbReference type="Pfam" id="PF13952">
    <property type="entry name" value="DUF4216"/>
    <property type="match status" value="1"/>
</dbReference>
<dbReference type="Gramene" id="AUR62044231-RA">
    <property type="protein sequence ID" value="AUR62044231-RA:cds"/>
    <property type="gene ID" value="AUR62044231"/>
</dbReference>
<dbReference type="Pfam" id="PF13960">
    <property type="entry name" value="DUF4218"/>
    <property type="match status" value="1"/>
</dbReference>
<dbReference type="Proteomes" id="UP000596660">
    <property type="component" value="Unplaced"/>
</dbReference>
<dbReference type="AlphaFoldDB" id="A0A803NDN4"/>
<dbReference type="InterPro" id="IPR025312">
    <property type="entry name" value="DUF4216"/>
</dbReference>
<dbReference type="InterPro" id="IPR025452">
    <property type="entry name" value="DUF4218"/>
</dbReference>
<feature type="domain" description="DUF4218" evidence="3">
    <location>
        <begin position="156"/>
        <end position="210"/>
    </location>
</feature>
<evidence type="ECO:0000256" key="1">
    <source>
        <dbReference type="SAM" id="MobiDB-lite"/>
    </source>
</evidence>
<evidence type="ECO:0000313" key="4">
    <source>
        <dbReference type="EnsemblPlants" id="AUR62044231-RA:cds"/>
    </source>
</evidence>
<feature type="domain" description="DUF4216" evidence="2">
    <location>
        <begin position="365"/>
        <end position="436"/>
    </location>
</feature>
<dbReference type="PANTHER" id="PTHR48258">
    <property type="entry name" value="DUF4218 DOMAIN-CONTAINING PROTEIN-RELATED"/>
    <property type="match status" value="1"/>
</dbReference>
<reference evidence="4" key="1">
    <citation type="journal article" date="2017" name="Nature">
        <title>The genome of Chenopodium quinoa.</title>
        <authorList>
            <person name="Jarvis D.E."/>
            <person name="Ho Y.S."/>
            <person name="Lightfoot D.J."/>
            <person name="Schmoeckel S.M."/>
            <person name="Li B."/>
            <person name="Borm T.J.A."/>
            <person name="Ohyanagi H."/>
            <person name="Mineta K."/>
            <person name="Michell C.T."/>
            <person name="Saber N."/>
            <person name="Kharbatia N.M."/>
            <person name="Rupper R.R."/>
            <person name="Sharp A.R."/>
            <person name="Dally N."/>
            <person name="Boughton B.A."/>
            <person name="Woo Y.H."/>
            <person name="Gao G."/>
            <person name="Schijlen E.G.W.M."/>
            <person name="Guo X."/>
            <person name="Momin A.A."/>
            <person name="Negrao S."/>
            <person name="Al-Babili S."/>
            <person name="Gehring C."/>
            <person name="Roessner U."/>
            <person name="Jung C."/>
            <person name="Murphy K."/>
            <person name="Arold S.T."/>
            <person name="Gojobori T."/>
            <person name="van der Linden C.G."/>
            <person name="van Loo E.N."/>
            <person name="Jellen E.N."/>
            <person name="Maughan P.J."/>
            <person name="Tester M."/>
        </authorList>
    </citation>
    <scope>NUCLEOTIDE SEQUENCE [LARGE SCALE GENOMIC DNA]</scope>
    <source>
        <strain evidence="4">cv. PI 614886</strain>
    </source>
</reference>
<protein>
    <recommendedName>
        <fullName evidence="6">DUF4216 domain-containing protein</fullName>
    </recommendedName>
</protein>
<sequence>MYANYTTWELHGEIVNHYNGGHISEISDIEGIGHNDSEVNMLEDAFGVPSMHLGRDEVDSNNNNEEPKGEAAKFYRLLNEYQEPLTVGTLLNIKGKTKDTIKARIDLMKMGIRNDLHPILEGDKVRVPVASYTLNSNAKAAICDMFASIKSPDGYMSNLSRYLRTLKKYIRNRAQPEGCIAEGYLADECLTFCSRYMSDIDSKFNRKGRNDDVVEYQEDDLNFNLDIFKPLGHPFGQGVPLHLDFEECNQIHLYNLLNCDDLLDFVKEHKLELEKENARNVERRHKRQFAGWIYDRDGKIDEKIYNLVCSPSRVVRRYAGYVVNGFRFHTIDRCENRKTHNCGVMVRGDDYSDKEYYGVLKDIFEMSYPGGNRIFVYKCAWFDVQHLGRGYKVDDHGFVSVNKRGSLKTDEVYVLESQVEQVFYIQDPKTDDWQFVIKTQPRDLYDMPSKDIVDQAEINDQVVDVEAYQQVEVDEAKVSERNSRNRLSKNRTTQTTGNLSFAEVEDILTQENNGVKPPADVIWLIEHTKENDEGVLEWADESRSKEIHEQLKVVVAAHGESKTQEEILLDVLKPRSGYFRGKGTALPGFSKGRHQLEHQSLIREQQKKIQEQQELIKELQENQERTTKQLEETQEATARQLQQQKEETQRAMNAMKEELLRALGNRVAS</sequence>
<dbReference type="EnsemblPlants" id="AUR62044231-RA">
    <property type="protein sequence ID" value="AUR62044231-RA:cds"/>
    <property type="gene ID" value="AUR62044231"/>
</dbReference>
<keyword evidence="5" id="KW-1185">Reference proteome</keyword>
<proteinExistence type="predicted"/>
<evidence type="ECO:0000259" key="3">
    <source>
        <dbReference type="Pfam" id="PF13960"/>
    </source>
</evidence>
<organism evidence="4 5">
    <name type="scientific">Chenopodium quinoa</name>
    <name type="common">Quinoa</name>
    <dbReference type="NCBI Taxonomy" id="63459"/>
    <lineage>
        <taxon>Eukaryota</taxon>
        <taxon>Viridiplantae</taxon>
        <taxon>Streptophyta</taxon>
        <taxon>Embryophyta</taxon>
        <taxon>Tracheophyta</taxon>
        <taxon>Spermatophyta</taxon>
        <taxon>Magnoliopsida</taxon>
        <taxon>eudicotyledons</taxon>
        <taxon>Gunneridae</taxon>
        <taxon>Pentapetalae</taxon>
        <taxon>Caryophyllales</taxon>
        <taxon>Chenopodiaceae</taxon>
        <taxon>Chenopodioideae</taxon>
        <taxon>Atripliceae</taxon>
        <taxon>Chenopodium</taxon>
    </lineage>
</organism>
<evidence type="ECO:0000313" key="5">
    <source>
        <dbReference type="Proteomes" id="UP000596660"/>
    </source>
</evidence>